<dbReference type="Proteomes" id="UP000321533">
    <property type="component" value="Chromosome"/>
</dbReference>
<protein>
    <recommendedName>
        <fullName evidence="3">Proteasome subunit beta</fullName>
    </recommendedName>
</protein>
<sequence>MKKVFLLLLFIPSFVLSQQIFTKAHGTLIFVATGIDGIMLAVDSRLSLSRNNEIIGIADGIDKLYNLKGFAVCFEGNGILDSTRFLSATFKEYNSLHRKKETFSKAITGYIEYMKKYYQKQLRNDLGKNIFIFAGFEKRKPYVTIWSPDNTFTTFNEKDSVFECTDAKAKEYFGVYNPKETCSQLAVKAMKAMTKYVEEDKAFKAGKPFRIVMIKPNNRIISLNKFRGKQFYNTATFERAVNNGEVKIFMIKEQ</sequence>
<keyword evidence="2" id="KW-1185">Reference proteome</keyword>
<dbReference type="KEGG" id="pgin:FRZ67_20940"/>
<dbReference type="EMBL" id="CP042435">
    <property type="protein sequence ID" value="QEC69648.1"/>
    <property type="molecule type" value="Genomic_DNA"/>
</dbReference>
<dbReference type="SUPFAM" id="SSF56235">
    <property type="entry name" value="N-terminal nucleophile aminohydrolases (Ntn hydrolases)"/>
    <property type="match status" value="1"/>
</dbReference>
<evidence type="ECO:0008006" key="3">
    <source>
        <dbReference type="Google" id="ProtNLM"/>
    </source>
</evidence>
<evidence type="ECO:0000313" key="2">
    <source>
        <dbReference type="Proteomes" id="UP000321533"/>
    </source>
</evidence>
<dbReference type="RefSeq" id="WP_147192524.1">
    <property type="nucleotide sequence ID" value="NZ_CP042435.1"/>
</dbReference>
<dbReference type="CDD" id="cd01901">
    <property type="entry name" value="Ntn_hydrolase"/>
    <property type="match status" value="1"/>
</dbReference>
<reference evidence="1 2" key="1">
    <citation type="journal article" date="2016" name="Int. J. Syst. Evol. Microbiol.">
        <title>Panacibacter ginsenosidivorans gen. nov., sp. nov., with ginsenoside converting activity isolated from soil of a ginseng field.</title>
        <authorList>
            <person name="Siddiqi M.Z."/>
            <person name="Muhammad Shafi S."/>
            <person name="Choi K.D."/>
            <person name="Im W.T."/>
        </authorList>
    </citation>
    <scope>NUCLEOTIDE SEQUENCE [LARGE SCALE GENOMIC DNA]</scope>
    <source>
        <strain evidence="1 2">Gsoil1550</strain>
    </source>
</reference>
<name>A0A5B8VH59_9BACT</name>
<organism evidence="1 2">
    <name type="scientific">Panacibacter ginsenosidivorans</name>
    <dbReference type="NCBI Taxonomy" id="1813871"/>
    <lineage>
        <taxon>Bacteria</taxon>
        <taxon>Pseudomonadati</taxon>
        <taxon>Bacteroidota</taxon>
        <taxon>Chitinophagia</taxon>
        <taxon>Chitinophagales</taxon>
        <taxon>Chitinophagaceae</taxon>
        <taxon>Panacibacter</taxon>
    </lineage>
</organism>
<accession>A0A5B8VH59</accession>
<dbReference type="AlphaFoldDB" id="A0A5B8VH59"/>
<evidence type="ECO:0000313" key="1">
    <source>
        <dbReference type="EMBL" id="QEC69648.1"/>
    </source>
</evidence>
<dbReference type="InterPro" id="IPR029055">
    <property type="entry name" value="Ntn_hydrolases_N"/>
</dbReference>
<proteinExistence type="predicted"/>
<gene>
    <name evidence="1" type="ORF">FRZ67_20940</name>
</gene>
<dbReference type="Gene3D" id="3.60.20.10">
    <property type="entry name" value="Glutamine Phosphoribosylpyrophosphate, subunit 1, domain 1"/>
    <property type="match status" value="1"/>
</dbReference>